<evidence type="ECO:0000313" key="1">
    <source>
        <dbReference type="EMBL" id="MDG4984371.1"/>
    </source>
</evidence>
<accession>A0A9X4NHU9</accession>
<dbReference type="AlphaFoldDB" id="A0A9X4NHU9"/>
<gene>
    <name evidence="1" type="ORF">OGZ51_09470</name>
</gene>
<name>A0A9X4NHU9_9LACT</name>
<organism evidence="1 2">
    <name type="scientific">Lactococcus lactis</name>
    <dbReference type="NCBI Taxonomy" id="1358"/>
    <lineage>
        <taxon>Bacteria</taxon>
        <taxon>Bacillati</taxon>
        <taxon>Bacillota</taxon>
        <taxon>Bacilli</taxon>
        <taxon>Lactobacillales</taxon>
        <taxon>Streptococcaceae</taxon>
        <taxon>Lactococcus</taxon>
    </lineage>
</organism>
<reference evidence="1" key="1">
    <citation type="submission" date="2022-10" db="EMBL/GenBank/DDBJ databases">
        <authorList>
            <person name="Turner M.S."/>
            <person name="Huang W."/>
        </authorList>
    </citation>
    <scope>NUCLEOTIDE SEQUENCE</scope>
    <source>
        <strain evidence="1">3</strain>
    </source>
</reference>
<proteinExistence type="predicted"/>
<dbReference type="Proteomes" id="UP001152614">
    <property type="component" value="Unassembled WGS sequence"/>
</dbReference>
<reference evidence="1" key="2">
    <citation type="journal article" date="2023" name="Food Microbiol.">
        <title>Evaluation of the fermentation potential of lactic acid bacteria isolated from herbs, fruits and vegetables as starter cultures in nut-based milk alternatives.</title>
        <authorList>
            <person name="Huang W."/>
            <person name="Dong A."/>
            <person name="Pham H.T."/>
            <person name="Zhou C."/>
            <person name="Huo Z."/>
            <person name="Watjen A.P."/>
            <person name="Prakash S."/>
            <person name="Bang-Berthelsen C.H."/>
            <person name="Turner M.S."/>
        </authorList>
    </citation>
    <scope>NUCLEOTIDE SEQUENCE</scope>
    <source>
        <strain evidence="1">3</strain>
    </source>
</reference>
<dbReference type="RefSeq" id="WP_278229096.1">
    <property type="nucleotide sequence ID" value="NZ_JAOWLY010000009.1"/>
</dbReference>
<comment type="caution">
    <text evidence="1">The sequence shown here is derived from an EMBL/GenBank/DDBJ whole genome shotgun (WGS) entry which is preliminary data.</text>
</comment>
<dbReference type="EMBL" id="JAOWLY010000009">
    <property type="protein sequence ID" value="MDG4984371.1"/>
    <property type="molecule type" value="Genomic_DNA"/>
</dbReference>
<sequence>MIKKWNNRNIPFTVVDSAAEVKKKLINEFEASTGLVFSTSVRMSLLTLNYKKLGQELSSMNKIIILKEKQNETAIQR</sequence>
<protein>
    <submittedName>
        <fullName evidence="1">Uncharacterized protein</fullName>
    </submittedName>
</protein>
<evidence type="ECO:0000313" key="2">
    <source>
        <dbReference type="Proteomes" id="UP001152614"/>
    </source>
</evidence>